<gene>
    <name evidence="4" type="ORF">FYJ71_03560</name>
</gene>
<keyword evidence="2" id="KW-1133">Transmembrane helix</keyword>
<name>A0A6N7X1S4_9FIRM</name>
<dbReference type="SUPFAM" id="SSF53474">
    <property type="entry name" value="alpha/beta-Hydrolases"/>
    <property type="match status" value="1"/>
</dbReference>
<accession>A0A6N7X1S4</accession>
<keyword evidence="5" id="KW-1185">Reference proteome</keyword>
<organism evidence="4 5">
    <name type="scientific">Peptostreptococcus porci</name>
    <dbReference type="NCBI Taxonomy" id="2652282"/>
    <lineage>
        <taxon>Bacteria</taxon>
        <taxon>Bacillati</taxon>
        <taxon>Bacillota</taxon>
        <taxon>Clostridia</taxon>
        <taxon>Peptostreptococcales</taxon>
        <taxon>Peptostreptococcaceae</taxon>
        <taxon>Peptostreptococcus</taxon>
    </lineage>
</organism>
<evidence type="ECO:0000256" key="1">
    <source>
        <dbReference type="SAM" id="Coils"/>
    </source>
</evidence>
<keyword evidence="2" id="KW-0472">Membrane</keyword>
<reference evidence="4 5" key="1">
    <citation type="submission" date="2019-08" db="EMBL/GenBank/DDBJ databases">
        <title>In-depth cultivation of the pig gut microbiome towards novel bacterial diversity and tailored functional studies.</title>
        <authorList>
            <person name="Wylensek D."/>
            <person name="Hitch T.C.A."/>
            <person name="Clavel T."/>
        </authorList>
    </citation>
    <scope>NUCLEOTIDE SEQUENCE [LARGE SCALE GENOMIC DNA]</scope>
    <source>
        <strain evidence="4 5">WCA-SAB-591-4A-A</strain>
    </source>
</reference>
<evidence type="ECO:0000259" key="3">
    <source>
        <dbReference type="Pfam" id="PF12695"/>
    </source>
</evidence>
<dbReference type="GO" id="GO:0016787">
    <property type="term" value="F:hydrolase activity"/>
    <property type="evidence" value="ECO:0007669"/>
    <property type="project" value="UniProtKB-KW"/>
</dbReference>
<dbReference type="AlphaFoldDB" id="A0A6N7X1S4"/>
<dbReference type="InterPro" id="IPR029059">
    <property type="entry name" value="AB_hydrolase_5"/>
</dbReference>
<dbReference type="EMBL" id="VUNE01000001">
    <property type="protein sequence ID" value="MST62051.1"/>
    <property type="molecule type" value="Genomic_DNA"/>
</dbReference>
<keyword evidence="1" id="KW-0175">Coiled coil</keyword>
<dbReference type="RefSeq" id="WP_154537410.1">
    <property type="nucleotide sequence ID" value="NZ_VUNE01000001.1"/>
</dbReference>
<dbReference type="Gene3D" id="3.40.50.1820">
    <property type="entry name" value="alpha/beta hydrolase"/>
    <property type="match status" value="1"/>
</dbReference>
<sequence length="300" mass="34318">MLREIKESKLRIRKNKKDSSIDTLNITMELEKTLNINQTLELEREKMKRERKRFALKIVLALVVVLSIISSIGYIIWLNKTYKVNEYANHAMISSYGVDIQKLEDSALLFTNNSNKGDIGIIIIPAERVEQKSYARFSKSLARKNHQVFVPKLTLNSAMFSKSKIEEIFKRHEDITKWIVIGHSDSGNTALKIAANEKKVIGAVFLGSYVIGDDLKLINKPSLLIWGTNDGILDFSKFNEFKKNLPEKTFFHEIVGGNNSNFADIQLLNKDNNANISNEEQQNQVVEQVQKFIENINSQK</sequence>
<feature type="transmembrane region" description="Helical" evidence="2">
    <location>
        <begin position="54"/>
        <end position="77"/>
    </location>
</feature>
<feature type="coiled-coil region" evidence="1">
    <location>
        <begin position="30"/>
        <end position="57"/>
    </location>
</feature>
<dbReference type="Pfam" id="PF12695">
    <property type="entry name" value="Abhydrolase_5"/>
    <property type="match status" value="1"/>
</dbReference>
<comment type="caution">
    <text evidence="4">The sequence shown here is derived from an EMBL/GenBank/DDBJ whole genome shotgun (WGS) entry which is preliminary data.</text>
</comment>
<keyword evidence="2" id="KW-0812">Transmembrane</keyword>
<dbReference type="Proteomes" id="UP000440713">
    <property type="component" value="Unassembled WGS sequence"/>
</dbReference>
<feature type="domain" description="Alpha/beta hydrolase fold-5" evidence="3">
    <location>
        <begin position="121"/>
        <end position="283"/>
    </location>
</feature>
<dbReference type="InterPro" id="IPR029058">
    <property type="entry name" value="AB_hydrolase_fold"/>
</dbReference>
<proteinExistence type="predicted"/>
<protein>
    <submittedName>
        <fullName evidence="4">Alpha/beta hydrolase</fullName>
    </submittedName>
</protein>
<keyword evidence="4" id="KW-0378">Hydrolase</keyword>
<evidence type="ECO:0000313" key="5">
    <source>
        <dbReference type="Proteomes" id="UP000440713"/>
    </source>
</evidence>
<evidence type="ECO:0000256" key="2">
    <source>
        <dbReference type="SAM" id="Phobius"/>
    </source>
</evidence>
<evidence type="ECO:0000313" key="4">
    <source>
        <dbReference type="EMBL" id="MST62051.1"/>
    </source>
</evidence>